<keyword evidence="2" id="KW-0963">Cytoplasm</keyword>
<evidence type="ECO:0000256" key="3">
    <source>
        <dbReference type="ARBA" id="ARBA00022603"/>
    </source>
</evidence>
<dbReference type="InterPro" id="IPR019614">
    <property type="entry name" value="SAM-dep_methyl-trfase"/>
</dbReference>
<dbReference type="CDD" id="cd21153">
    <property type="entry name" value="PUA_RlmI"/>
    <property type="match status" value="1"/>
</dbReference>
<evidence type="ECO:0000313" key="9">
    <source>
        <dbReference type="EMBL" id="TNJ36930.1"/>
    </source>
</evidence>
<dbReference type="RefSeq" id="WP_139626430.1">
    <property type="nucleotide sequence ID" value="NZ_VDCI01000003.1"/>
</dbReference>
<evidence type="ECO:0000256" key="4">
    <source>
        <dbReference type="ARBA" id="ARBA00022679"/>
    </source>
</evidence>
<dbReference type="Proteomes" id="UP000309544">
    <property type="component" value="Unassembled WGS sequence"/>
</dbReference>
<keyword evidence="10" id="KW-1185">Reference proteome</keyword>
<keyword evidence="5" id="KW-0949">S-adenosyl-L-methionine</keyword>
<evidence type="ECO:0000256" key="2">
    <source>
        <dbReference type="ARBA" id="ARBA00022490"/>
    </source>
</evidence>
<dbReference type="SUPFAM" id="SSF88697">
    <property type="entry name" value="PUA domain-like"/>
    <property type="match status" value="1"/>
</dbReference>
<evidence type="ECO:0000256" key="6">
    <source>
        <dbReference type="ARBA" id="ARBA00038091"/>
    </source>
</evidence>
<dbReference type="InterPro" id="IPR036974">
    <property type="entry name" value="PUA_sf"/>
</dbReference>
<dbReference type="PANTHER" id="PTHR42873">
    <property type="entry name" value="RIBOSOMAL RNA LARGE SUBUNIT METHYLTRANSFERASE"/>
    <property type="match status" value="1"/>
</dbReference>
<accession>A0A5C4S0G6</accession>
<dbReference type="CDD" id="cd02440">
    <property type="entry name" value="AdoMet_MTases"/>
    <property type="match status" value="1"/>
</dbReference>
<dbReference type="AlphaFoldDB" id="A0A5C4S0G6"/>
<comment type="subcellular location">
    <subcellularLocation>
        <location evidence="1">Cytoplasm</location>
    </subcellularLocation>
</comment>
<feature type="domain" description="RlmI-like PUA" evidence="8">
    <location>
        <begin position="4"/>
        <end position="67"/>
    </location>
</feature>
<evidence type="ECO:0000256" key="1">
    <source>
        <dbReference type="ARBA" id="ARBA00004496"/>
    </source>
</evidence>
<dbReference type="Pfam" id="PF17785">
    <property type="entry name" value="PUA_3"/>
    <property type="match status" value="1"/>
</dbReference>
<keyword evidence="3 9" id="KW-0489">Methyltransferase</keyword>
<protein>
    <submittedName>
        <fullName evidence="9">Class I SAM-dependent rRNA methyltransferase</fullName>
    </submittedName>
</protein>
<dbReference type="InterPro" id="IPR015947">
    <property type="entry name" value="PUA-like_sf"/>
</dbReference>
<dbReference type="GO" id="GO:0008168">
    <property type="term" value="F:methyltransferase activity"/>
    <property type="evidence" value="ECO:0007669"/>
    <property type="project" value="UniProtKB-KW"/>
</dbReference>
<dbReference type="Pfam" id="PF10672">
    <property type="entry name" value="Methyltrans_SAM"/>
    <property type="match status" value="1"/>
</dbReference>
<comment type="similarity">
    <text evidence="6">Belongs to the methyltransferase superfamily. RlmI family.</text>
</comment>
<dbReference type="PANTHER" id="PTHR42873:SF1">
    <property type="entry name" value="S-ADENOSYLMETHIONINE-DEPENDENT METHYLTRANSFERASE DOMAIN-CONTAINING PROTEIN"/>
    <property type="match status" value="1"/>
</dbReference>
<reference evidence="9 10" key="1">
    <citation type="submission" date="2019-05" db="EMBL/GenBank/DDBJ databases">
        <title>Draft Whole-Genome sequence of the green sulfur bacterium Prosthecochloris vibrioformis DSM 260.</title>
        <authorList>
            <person name="Meyer T.E."/>
            <person name="Kyndt J.A."/>
        </authorList>
    </citation>
    <scope>NUCLEOTIDE SEQUENCE [LARGE SCALE GENOMIC DNA]</scope>
    <source>
        <strain evidence="9 10">DSM 260</strain>
    </source>
</reference>
<evidence type="ECO:0000259" key="8">
    <source>
        <dbReference type="Pfam" id="PF17785"/>
    </source>
</evidence>
<evidence type="ECO:0000256" key="5">
    <source>
        <dbReference type="ARBA" id="ARBA00022691"/>
    </source>
</evidence>
<dbReference type="EMBL" id="VDCI01000003">
    <property type="protein sequence ID" value="TNJ36930.1"/>
    <property type="molecule type" value="Genomic_DNA"/>
</dbReference>
<dbReference type="GO" id="GO:0032259">
    <property type="term" value="P:methylation"/>
    <property type="evidence" value="ECO:0007669"/>
    <property type="project" value="UniProtKB-KW"/>
</dbReference>
<organism evidence="9 10">
    <name type="scientific">Prosthecochloris vibrioformis</name>
    <name type="common">Chlorobium vibrioforme</name>
    <dbReference type="NCBI Taxonomy" id="1098"/>
    <lineage>
        <taxon>Bacteria</taxon>
        <taxon>Pseudomonadati</taxon>
        <taxon>Chlorobiota</taxon>
        <taxon>Chlorobiia</taxon>
        <taxon>Chlorobiales</taxon>
        <taxon>Chlorobiaceae</taxon>
        <taxon>Prosthecochloris</taxon>
    </lineage>
</organism>
<dbReference type="CDD" id="cd11572">
    <property type="entry name" value="RlmI_M_like"/>
    <property type="match status" value="1"/>
</dbReference>
<dbReference type="InterPro" id="IPR041532">
    <property type="entry name" value="RlmI-like_PUA"/>
</dbReference>
<name>A0A5C4S0G6_PROVB</name>
<comment type="caution">
    <text evidence="9">The sequence shown here is derived from an EMBL/GenBank/DDBJ whole genome shotgun (WGS) entry which is preliminary data.</text>
</comment>
<dbReference type="GO" id="GO:0003723">
    <property type="term" value="F:RNA binding"/>
    <property type="evidence" value="ECO:0007669"/>
    <property type="project" value="InterPro"/>
</dbReference>
<dbReference type="Gene3D" id="2.30.130.10">
    <property type="entry name" value="PUA domain"/>
    <property type="match status" value="1"/>
</dbReference>
<evidence type="ECO:0000313" key="10">
    <source>
        <dbReference type="Proteomes" id="UP000309544"/>
    </source>
</evidence>
<evidence type="ECO:0000259" key="7">
    <source>
        <dbReference type="Pfam" id="PF10672"/>
    </source>
</evidence>
<dbReference type="Gene3D" id="3.40.50.150">
    <property type="entry name" value="Vaccinia Virus protein VP39"/>
    <property type="match status" value="1"/>
</dbReference>
<dbReference type="Gene3D" id="3.30.750.80">
    <property type="entry name" value="RNA methyltransferase domain (HRMD) like"/>
    <property type="match status" value="1"/>
</dbReference>
<feature type="domain" description="S-adenosylmethionine-dependent methyltransferase" evidence="7">
    <location>
        <begin position="174"/>
        <end position="346"/>
    </location>
</feature>
<dbReference type="PROSITE" id="PS50890">
    <property type="entry name" value="PUA"/>
    <property type="match status" value="1"/>
</dbReference>
<sequence length="394" mass="43895">MHSLHLKPGEHRRISKGHLWSFSNELQSVPKDIAAGETVKLLSSDGVLIGTGFYNPNSLISFRLLSRSGELPDKAFFRKKIDEARKLRTKIYPEEETNAWRLVHGESDGLPGLVIDRFGKALVIQSYAAGMDLHLPVISEIMQELFNPEAIVIRNESLLRDLEGIPRYKDIILGDPESAMQVIHDAGIQYQADLYEGHKTGFFLDQRENRRMIRKLAKGSTVLDIFTSDGGFGLNALHGGAAHVTMSDISATALERAAANAALNNFSNCDTLEGDAFEVLQQLGREGRKFDLVILDPPSFTKSRKNLPAALKAYRKLNKLGLQLVNEGGFLATASCSRHASEEDFIRAVQQAAQPLKKHLRQIYRSSQPADHPVLLSMPETHYLKFACFYVTND</sequence>
<dbReference type="InterPro" id="IPR029063">
    <property type="entry name" value="SAM-dependent_MTases_sf"/>
</dbReference>
<proteinExistence type="inferred from homology"/>
<keyword evidence="4 9" id="KW-0808">Transferase</keyword>
<dbReference type="SUPFAM" id="SSF53335">
    <property type="entry name" value="S-adenosyl-L-methionine-dependent methyltransferases"/>
    <property type="match status" value="1"/>
</dbReference>
<gene>
    <name evidence="9" type="ORF">FGF68_04985</name>
</gene>
<dbReference type="GO" id="GO:0005737">
    <property type="term" value="C:cytoplasm"/>
    <property type="evidence" value="ECO:0007669"/>
    <property type="project" value="UniProtKB-SubCell"/>
</dbReference>